<gene>
    <name evidence="3" type="ORF">TCIL3000_10_11140</name>
</gene>
<dbReference type="InterPro" id="IPR013087">
    <property type="entry name" value="Znf_C2H2_type"/>
</dbReference>
<evidence type="ECO:0000313" key="3">
    <source>
        <dbReference type="EMBL" id="CCC94335.1"/>
    </source>
</evidence>
<evidence type="ECO:0000256" key="1">
    <source>
        <dbReference type="SAM" id="MobiDB-lite"/>
    </source>
</evidence>
<reference evidence="3" key="1">
    <citation type="journal article" date="2012" name="Proc. Natl. Acad. Sci. U.S.A.">
        <title>Antigenic diversity is generated by distinct evolutionary mechanisms in African trypanosome species.</title>
        <authorList>
            <person name="Jackson A.P."/>
            <person name="Berry A."/>
            <person name="Aslett M."/>
            <person name="Allison H.C."/>
            <person name="Burton P."/>
            <person name="Vavrova-Anderson J."/>
            <person name="Brown R."/>
            <person name="Browne H."/>
            <person name="Corton N."/>
            <person name="Hauser H."/>
            <person name="Gamble J."/>
            <person name="Gilderthorp R."/>
            <person name="Marcello L."/>
            <person name="McQuillan J."/>
            <person name="Otto T.D."/>
            <person name="Quail M.A."/>
            <person name="Sanders M.J."/>
            <person name="van Tonder A."/>
            <person name="Ginger M.L."/>
            <person name="Field M.C."/>
            <person name="Barry J.D."/>
            <person name="Hertz-Fowler C."/>
            <person name="Berriman M."/>
        </authorList>
    </citation>
    <scope>NUCLEOTIDE SEQUENCE</scope>
    <source>
        <strain evidence="3">IL3000</strain>
    </source>
</reference>
<organism evidence="3">
    <name type="scientific">Trypanosoma congolense (strain IL3000)</name>
    <dbReference type="NCBI Taxonomy" id="1068625"/>
    <lineage>
        <taxon>Eukaryota</taxon>
        <taxon>Discoba</taxon>
        <taxon>Euglenozoa</taxon>
        <taxon>Kinetoplastea</taxon>
        <taxon>Metakinetoplastina</taxon>
        <taxon>Trypanosomatida</taxon>
        <taxon>Trypanosomatidae</taxon>
        <taxon>Trypanosoma</taxon>
        <taxon>Nannomonas</taxon>
    </lineage>
</organism>
<dbReference type="EMBL" id="HE575323">
    <property type="protein sequence ID" value="CCC94335.1"/>
    <property type="molecule type" value="Genomic_DNA"/>
</dbReference>
<evidence type="ECO:0000259" key="2">
    <source>
        <dbReference type="PROSITE" id="PS00028"/>
    </source>
</evidence>
<dbReference type="AlphaFoldDB" id="G0UY68"/>
<accession>G0UY68</accession>
<proteinExistence type="predicted"/>
<feature type="domain" description="C2H2-type" evidence="2">
    <location>
        <begin position="36"/>
        <end position="57"/>
    </location>
</feature>
<sequence>MLHWSQCLRGGVSVGTIPARFACGQCFATGCIRQFCPSACPRRFMERTRLSFHLSFHRWMATTSCLLSVANGCTGRDVCYDNDESTLEEYEDLLINSAASCAGNETSGDRKLRWTEVSTDINNPSSRVVELVEDILTLLPADGTGLRITTIAQMVDIEAISEVCGSLVAFVKLFPHRFRCYQVEELEGSCRWYVGRAKFCDVEPSTVQNDTHGHVDGYSKKFRNISEVGYTSVKLSSFRSELSENEKRNFLAELQRSLPSDKPVAVAGLMQTLPVDLQKFIRTSGGGLVRLLKEPLAEDYLDLSADNTFVSAKGIITGCGLPTFHQSVNCSTGQPIVPLISASPDYAEDTWDVELDLDADAEEALQSDVCPDDIFDTSKVGDNSFHSDACVGTSANDAVREGTQIPSAPCRPTKTMGKIKTPPPVGNVKACTHTLQKHMSSDELLSLHTKLALLRGRRSPSQLLDLLVECIPTFYVPIKQIKITDSLARVLGPQNTIYKVIRIYSYYFDRDKSADAVRLKPELQHARLGAANGLYEIGTNSHSSVNAVPRQLKETNVTRAFPVLQPILQLKTDHTLLEQKNNRRIQRGIPGNTGTSSNEIFSVLEALPFDRYINQEEWANTTGLALSSIKMFLETHHEKHYVLTSKALDERESPLLCRLRPYWLAPGCLGELNEESSPEIALFARHLMPVWMPLGRILGKLSTPDRKLVETAGEAAGGLSSWLRNHGRVCWVDESGSKVRRYCAVEDLDDLTHVLISFLLAHTTTEHVQIQQIIQKGRAHLDTQHSSDGKQIIGITGLLYHCLSKWKTQARGINVPAAAFGEVNPGCNDLLAFLQHHKRLDVKKEGDTLSLARKSFFSK</sequence>
<dbReference type="VEuPathDB" id="TriTrypDB:TcIL3000_10_11140"/>
<feature type="region of interest" description="Disordered" evidence="1">
    <location>
        <begin position="403"/>
        <end position="423"/>
    </location>
</feature>
<name>G0UY68_TRYCI</name>
<dbReference type="PROSITE" id="PS00028">
    <property type="entry name" value="ZINC_FINGER_C2H2_1"/>
    <property type="match status" value="1"/>
</dbReference>
<protein>
    <submittedName>
        <fullName evidence="3">Uncharacterized protein TCIL3000_10_11140</fullName>
    </submittedName>
</protein>